<dbReference type="AlphaFoldDB" id="E7C2K8"/>
<protein>
    <submittedName>
        <fullName evidence="2">Uncharacterized protein</fullName>
    </submittedName>
</protein>
<reference evidence="2" key="1">
    <citation type="submission" date="2010-01" db="EMBL/GenBank/DDBJ databases">
        <title>Genome fragments of uncultured bacteria from the North Pacific subtropical Gyre.</title>
        <authorList>
            <person name="Pham V.D."/>
            <person name="Delong E.F."/>
        </authorList>
    </citation>
    <scope>NUCLEOTIDE SEQUENCE</scope>
</reference>
<organism evidence="2">
    <name type="scientific">uncultured Rhizobium sp. HF0130_09F11</name>
    <dbReference type="NCBI Taxonomy" id="723625"/>
    <lineage>
        <taxon>Bacteria</taxon>
        <taxon>Pseudomonadati</taxon>
        <taxon>Pseudomonadota</taxon>
        <taxon>Alphaproteobacteria</taxon>
        <taxon>Hyphomicrobiales</taxon>
        <taxon>Rhizobiaceae</taxon>
        <taxon>Rhizobium/Agrobacterium group</taxon>
        <taxon>Rhizobium</taxon>
        <taxon>environmental samples</taxon>
    </lineage>
</organism>
<evidence type="ECO:0000256" key="1">
    <source>
        <dbReference type="SAM" id="MobiDB-lite"/>
    </source>
</evidence>
<name>E7C2K8_9HYPH</name>
<sequence length="49" mass="4970">MSNPGAGQKAIELGLMRAARKAAEGDILPPPETPLSALFAKGLQGPRAA</sequence>
<evidence type="ECO:0000313" key="2">
    <source>
        <dbReference type="EMBL" id="ADI21682.1"/>
    </source>
</evidence>
<accession>E7C2K8</accession>
<proteinExistence type="predicted"/>
<feature type="region of interest" description="Disordered" evidence="1">
    <location>
        <begin position="26"/>
        <end position="49"/>
    </location>
</feature>
<dbReference type="EMBL" id="GU567962">
    <property type="protein sequence ID" value="ADI21682.1"/>
    <property type="molecule type" value="Genomic_DNA"/>
</dbReference>